<sequence length="210" mass="23537">MPDSTAEDAEFISYISNIRGFYVADPTRDSREATDFLAAKVPLTPGGNFTLQLLSLFVEFIFDLADVLSDFDRLASELIFFQILDIICDFSEAIMFFTINFPLLLTICKPLASHLSQLIADFLLQLTLEPCKIIGDILDTCLNCRVLSGQGILLMLKVTINRVKTVNIFLIPPTFSEALAFQIVQSIDDAIILAWFTLQHMSKVPKLSFN</sequence>
<reference evidence="1 2" key="1">
    <citation type="journal article" date="2017" name="BMC Genomics">
        <title>Whole-genome assembly of Babesia ovata and comparative genomics between closely related pathogens.</title>
        <authorList>
            <person name="Yamagishi J."/>
            <person name="Asada M."/>
            <person name="Hakimi H."/>
            <person name="Tanaka T.Q."/>
            <person name="Sugimoto C."/>
            <person name="Kawazu S."/>
        </authorList>
    </citation>
    <scope>NUCLEOTIDE SEQUENCE [LARGE SCALE GENOMIC DNA]</scope>
    <source>
        <strain evidence="1 2">Miyake</strain>
    </source>
</reference>
<name>A0A2H6K843_9APIC</name>
<dbReference type="Proteomes" id="UP000236319">
    <property type="component" value="Unassembled WGS sequence"/>
</dbReference>
<dbReference type="EMBL" id="BDSA01000001">
    <property type="protein sequence ID" value="GBE59172.1"/>
    <property type="molecule type" value="Genomic_DNA"/>
</dbReference>
<evidence type="ECO:0000313" key="1">
    <source>
        <dbReference type="EMBL" id="GBE59172.1"/>
    </source>
</evidence>
<evidence type="ECO:0000313" key="2">
    <source>
        <dbReference type="Proteomes" id="UP000236319"/>
    </source>
</evidence>
<accession>A0A2H6K843</accession>
<keyword evidence="1" id="KW-0675">Receptor</keyword>
<organism evidence="1 2">
    <name type="scientific">Babesia ovata</name>
    <dbReference type="NCBI Taxonomy" id="189622"/>
    <lineage>
        <taxon>Eukaryota</taxon>
        <taxon>Sar</taxon>
        <taxon>Alveolata</taxon>
        <taxon>Apicomplexa</taxon>
        <taxon>Aconoidasida</taxon>
        <taxon>Piroplasmida</taxon>
        <taxon>Babesiidae</taxon>
        <taxon>Babesia</taxon>
    </lineage>
</organism>
<proteinExistence type="predicted"/>
<protein>
    <submittedName>
        <fullName evidence="1">Metabotropic glutamate receptor 4, putative</fullName>
    </submittedName>
</protein>
<dbReference type="RefSeq" id="XP_028865415.1">
    <property type="nucleotide sequence ID" value="XM_029009582.1"/>
</dbReference>
<dbReference type="AlphaFoldDB" id="A0A2H6K843"/>
<dbReference type="VEuPathDB" id="PiroplasmaDB:BOVATA_006650"/>
<comment type="caution">
    <text evidence="1">The sequence shown here is derived from an EMBL/GenBank/DDBJ whole genome shotgun (WGS) entry which is preliminary data.</text>
</comment>
<keyword evidence="2" id="KW-1185">Reference proteome</keyword>
<dbReference type="GeneID" id="39872942"/>
<gene>
    <name evidence="1" type="ORF">BOVATA_006650</name>
</gene>